<evidence type="ECO:0000256" key="1">
    <source>
        <dbReference type="SAM" id="Coils"/>
    </source>
</evidence>
<dbReference type="Pfam" id="PF04195">
    <property type="entry name" value="Transposase_28"/>
    <property type="match status" value="1"/>
</dbReference>
<organism evidence="3 4">
    <name type="scientific">Stylosanthes scabra</name>
    <dbReference type="NCBI Taxonomy" id="79078"/>
    <lineage>
        <taxon>Eukaryota</taxon>
        <taxon>Viridiplantae</taxon>
        <taxon>Streptophyta</taxon>
        <taxon>Embryophyta</taxon>
        <taxon>Tracheophyta</taxon>
        <taxon>Spermatophyta</taxon>
        <taxon>Magnoliopsida</taxon>
        <taxon>eudicotyledons</taxon>
        <taxon>Gunneridae</taxon>
        <taxon>Pentapetalae</taxon>
        <taxon>rosids</taxon>
        <taxon>fabids</taxon>
        <taxon>Fabales</taxon>
        <taxon>Fabaceae</taxon>
        <taxon>Papilionoideae</taxon>
        <taxon>50 kb inversion clade</taxon>
        <taxon>dalbergioids sensu lato</taxon>
        <taxon>Dalbergieae</taxon>
        <taxon>Pterocarpus clade</taxon>
        <taxon>Stylosanthes</taxon>
    </lineage>
</organism>
<evidence type="ECO:0000259" key="2">
    <source>
        <dbReference type="Pfam" id="PF04195"/>
    </source>
</evidence>
<evidence type="ECO:0000313" key="4">
    <source>
        <dbReference type="Proteomes" id="UP001341840"/>
    </source>
</evidence>
<evidence type="ECO:0000313" key="3">
    <source>
        <dbReference type="EMBL" id="MED6175225.1"/>
    </source>
</evidence>
<dbReference type="EMBL" id="JASCZI010152035">
    <property type="protein sequence ID" value="MED6175225.1"/>
    <property type="molecule type" value="Genomic_DNA"/>
</dbReference>
<dbReference type="Proteomes" id="UP001341840">
    <property type="component" value="Unassembled WGS sequence"/>
</dbReference>
<dbReference type="PANTHER" id="PTHR31099">
    <property type="entry name" value="OS06G0165300 PROTEIN"/>
    <property type="match status" value="1"/>
</dbReference>
<sequence length="519" mass="59877">SDENGKPVVPISVDDPYKWVKGEVRDLTSLFIDSESVEAIGDPLTWVREGSGVKLRFLPCGEGEMVYFRGLGWEHFYMYTTVFLDIGVRFPFTEFECGVLSQLKCAPTQIHPNGWAFIRGFEILMEYLVTRPLLEVFFFFFQPKGVRKGGVVTLNSVQGKTLLGLYRQSYKDFKQMFIKVGCVEEQFPFYLDEFGLERFPLYWYLEPVQILGMAKISEENARIVEFLENFSETTEALSLNMLFKWDKEKEYMERYLETTTGGLKNFFKSRAERGHSASNVIKTEEGVVVNQTTEKKKVPGIKRRRAEEGGSGKAKVIDLTSSRCCGKEVSLEEVKQITEKQRKLHGYGREEDLTSVCVARLLCLGRYEELKTRGEAEKKKEDSLLVQKNLELERKLKAAMEQTALKEKELLELKSDHEQLKGKLQKFEKDKTELEARVVELCAEKKEAETSKEDHRYVMMEAGFERVRKQAEFFFPNLKFDQLDPIKVVHNGALVDDDEVDLEGEMIITLSSRFDMCIT</sequence>
<feature type="domain" description="Transposase (putative) gypsy type" evidence="2">
    <location>
        <begin position="83"/>
        <end position="142"/>
    </location>
</feature>
<dbReference type="PANTHER" id="PTHR31099:SF49">
    <property type="entry name" value="MYOSIN HEAVY CHAIN-LIKE PROTEIN"/>
    <property type="match status" value="1"/>
</dbReference>
<accession>A0ABU6VR90</accession>
<keyword evidence="4" id="KW-1185">Reference proteome</keyword>
<name>A0ABU6VR90_9FABA</name>
<feature type="non-terminal residue" evidence="3">
    <location>
        <position position="1"/>
    </location>
</feature>
<reference evidence="3 4" key="1">
    <citation type="journal article" date="2023" name="Plants (Basel)">
        <title>Bridging the Gap: Combining Genomics and Transcriptomics Approaches to Understand Stylosanthes scabra, an Orphan Legume from the Brazilian Caatinga.</title>
        <authorList>
            <person name="Ferreira-Neto J.R.C."/>
            <person name="da Silva M.D."/>
            <person name="Binneck E."/>
            <person name="de Melo N.F."/>
            <person name="da Silva R.H."/>
            <person name="de Melo A.L.T.M."/>
            <person name="Pandolfi V."/>
            <person name="Bustamante F.O."/>
            <person name="Brasileiro-Vidal A.C."/>
            <person name="Benko-Iseppon A.M."/>
        </authorList>
    </citation>
    <scope>NUCLEOTIDE SEQUENCE [LARGE SCALE GENOMIC DNA]</scope>
    <source>
        <tissue evidence="3">Leaves</tissue>
    </source>
</reference>
<keyword evidence="1" id="KW-0175">Coiled coil</keyword>
<feature type="coiled-coil region" evidence="1">
    <location>
        <begin position="389"/>
        <end position="451"/>
    </location>
</feature>
<proteinExistence type="predicted"/>
<gene>
    <name evidence="3" type="ORF">PIB30_076412</name>
</gene>
<protein>
    <recommendedName>
        <fullName evidence="2">Transposase (putative) gypsy type domain-containing protein</fullName>
    </recommendedName>
</protein>
<comment type="caution">
    <text evidence="3">The sequence shown here is derived from an EMBL/GenBank/DDBJ whole genome shotgun (WGS) entry which is preliminary data.</text>
</comment>
<dbReference type="InterPro" id="IPR007321">
    <property type="entry name" value="Transposase_28"/>
</dbReference>